<reference evidence="3 4" key="1">
    <citation type="journal article" date="2024" name="Front. Microbiol.">
        <title>Novel thermophilic genera Geochorda gen. nov. and Carboxydochorda gen. nov. from the deep terrestrial subsurface reveal the ecophysiological diversity in the class Limnochordia.</title>
        <authorList>
            <person name="Karnachuk O.V."/>
            <person name="Lukina A.P."/>
            <person name="Avakyan M.R."/>
            <person name="Kadnikov V.V."/>
            <person name="Begmatov S."/>
            <person name="Beletsky A.V."/>
            <person name="Vlasova K.G."/>
            <person name="Novikov A.A."/>
            <person name="Shcherbakova V.A."/>
            <person name="Mardanov A.V."/>
            <person name="Ravin N.V."/>
        </authorList>
    </citation>
    <scope>NUCLEOTIDE SEQUENCE [LARGE SCALE GENOMIC DNA]</scope>
    <source>
        <strain evidence="3 4">L945</strain>
    </source>
</reference>
<dbReference type="InterPro" id="IPR013328">
    <property type="entry name" value="6PGD_dom2"/>
</dbReference>
<dbReference type="EMBL" id="CP141615">
    <property type="protein sequence ID" value="WRP16812.1"/>
    <property type="molecule type" value="Genomic_DNA"/>
</dbReference>
<evidence type="ECO:0000313" key="3">
    <source>
        <dbReference type="EMBL" id="WRP16812.1"/>
    </source>
</evidence>
<dbReference type="Gene3D" id="3.40.50.720">
    <property type="entry name" value="NAD(P)-binding Rossmann-like Domain"/>
    <property type="match status" value="1"/>
</dbReference>
<sequence>MVPMVRVAVVGAGPGGLATAVSLSRIGMRPVLINRSADRLRPLLERPVIEVEGIWQGVAPIARASTGFDELRNVDVVIVTTPATAHGELAERMAPFLDAHHVVILHPGRTLGALEFASRLQRLGTCVRAVAETDTLLYTSRSPAPGRVRVSGLKRRVRLAAIPPWHVGEALALMRYLGRCVPARSVLVTSLNNIGAMFHPAPMVLNAGRIQSGQSFEYYREGITPAVASLVRGLDRERLAVARAWGVQAEPVESWLRQSYGLPRSLRTLESLVAANPAYAGVMAPTTLHHRYLLEDVPTGLVPLTELGRMAGVRTPLMHAVIDMACELVGVDLREHGGRTLANLGWHGAGPEELREMVTAGLPEPREGLLQAR</sequence>
<proteinExistence type="predicted"/>
<dbReference type="InterPro" id="IPR036291">
    <property type="entry name" value="NAD(P)-bd_dom_sf"/>
</dbReference>
<dbReference type="SUPFAM" id="SSF48179">
    <property type="entry name" value="6-phosphogluconate dehydrogenase C-terminal domain-like"/>
    <property type="match status" value="1"/>
</dbReference>
<evidence type="ECO:0000259" key="2">
    <source>
        <dbReference type="Pfam" id="PF02558"/>
    </source>
</evidence>
<feature type="domain" description="Ketopantoate reductase N-terminal" evidence="2">
    <location>
        <begin position="7"/>
        <end position="117"/>
    </location>
</feature>
<dbReference type="Pfam" id="PF02558">
    <property type="entry name" value="ApbA"/>
    <property type="match status" value="1"/>
</dbReference>
<feature type="domain" description="Opine dehydrogenase" evidence="1">
    <location>
        <begin position="183"/>
        <end position="328"/>
    </location>
</feature>
<dbReference type="PANTHER" id="PTHR38015:SF1">
    <property type="entry name" value="OPINE DEHYDROGENASE DOMAIN-CONTAINING PROTEIN"/>
    <property type="match status" value="1"/>
</dbReference>
<dbReference type="InterPro" id="IPR051729">
    <property type="entry name" value="Opine/Lysopine_DH"/>
</dbReference>
<dbReference type="Gene3D" id="1.10.1040.10">
    <property type="entry name" value="N-(1-d-carboxylethyl)-l-norvaline Dehydrogenase, domain 2"/>
    <property type="match status" value="1"/>
</dbReference>
<dbReference type="Pfam" id="PF02317">
    <property type="entry name" value="Octopine_DH"/>
    <property type="match status" value="1"/>
</dbReference>
<accession>A0ABZ1BVI8</accession>
<organism evidence="3 4">
    <name type="scientific">Carboxydichorda subterranea</name>
    <dbReference type="NCBI Taxonomy" id="3109565"/>
    <lineage>
        <taxon>Bacteria</taxon>
        <taxon>Bacillati</taxon>
        <taxon>Bacillota</taxon>
        <taxon>Limnochordia</taxon>
        <taxon>Limnochordales</taxon>
        <taxon>Geochordaceae</taxon>
        <taxon>Carboxydichorda</taxon>
    </lineage>
</organism>
<keyword evidence="4" id="KW-1185">Reference proteome</keyword>
<dbReference type="PANTHER" id="PTHR38015">
    <property type="entry name" value="BLR6086 PROTEIN"/>
    <property type="match status" value="1"/>
</dbReference>
<gene>
    <name evidence="3" type="ORF">U7230_12055</name>
</gene>
<dbReference type="RefSeq" id="WP_324716084.1">
    <property type="nucleotide sequence ID" value="NZ_CP141615.1"/>
</dbReference>
<dbReference type="InterPro" id="IPR008927">
    <property type="entry name" value="6-PGluconate_DH-like_C_sf"/>
</dbReference>
<dbReference type="InterPro" id="IPR003421">
    <property type="entry name" value="Opine_DH"/>
</dbReference>
<name>A0ABZ1BVI8_9FIRM</name>
<evidence type="ECO:0000313" key="4">
    <source>
        <dbReference type="Proteomes" id="UP001332192"/>
    </source>
</evidence>
<dbReference type="Proteomes" id="UP001332192">
    <property type="component" value="Chromosome"/>
</dbReference>
<dbReference type="InterPro" id="IPR013332">
    <property type="entry name" value="KPR_N"/>
</dbReference>
<protein>
    <submittedName>
        <fullName evidence="3">NAD/NADP octopine/nopaline dehydrogenase family protein</fullName>
    </submittedName>
</protein>
<evidence type="ECO:0000259" key="1">
    <source>
        <dbReference type="Pfam" id="PF02317"/>
    </source>
</evidence>
<dbReference type="SUPFAM" id="SSF51735">
    <property type="entry name" value="NAD(P)-binding Rossmann-fold domains"/>
    <property type="match status" value="1"/>
</dbReference>